<keyword evidence="5 14" id="KW-0812">Transmembrane</keyword>
<evidence type="ECO:0000313" key="16">
    <source>
        <dbReference type="EMBL" id="RIB03481.1"/>
    </source>
</evidence>
<accession>A0A397U1E4</accession>
<comment type="caution">
    <text evidence="16">The sequence shown here is derived from an EMBL/GenBank/DDBJ whole genome shotgun (WGS) entry which is preliminary data.</text>
</comment>
<feature type="transmembrane region" description="Helical" evidence="14">
    <location>
        <begin position="77"/>
        <end position="99"/>
    </location>
</feature>
<evidence type="ECO:0000256" key="13">
    <source>
        <dbReference type="SAM" id="Coils"/>
    </source>
</evidence>
<feature type="transmembrane region" description="Helical" evidence="14">
    <location>
        <begin position="143"/>
        <end position="165"/>
    </location>
</feature>
<evidence type="ECO:0000256" key="14">
    <source>
        <dbReference type="SAM" id="Phobius"/>
    </source>
</evidence>
<keyword evidence="7 14" id="KW-1133">Transmembrane helix</keyword>
<evidence type="ECO:0000256" key="9">
    <source>
        <dbReference type="ARBA" id="ARBA00023065"/>
    </source>
</evidence>
<dbReference type="Gene3D" id="1.20.120.350">
    <property type="entry name" value="Voltage-gated potassium channels. Chain C"/>
    <property type="match status" value="1"/>
</dbReference>
<dbReference type="GO" id="GO:0034702">
    <property type="term" value="C:monoatomic ion channel complex"/>
    <property type="evidence" value="ECO:0007669"/>
    <property type="project" value="UniProtKB-KW"/>
</dbReference>
<dbReference type="Pfam" id="PF00520">
    <property type="entry name" value="Ion_trans"/>
    <property type="match status" value="1"/>
</dbReference>
<keyword evidence="6" id="KW-0851">Voltage-gated channel</keyword>
<keyword evidence="11" id="KW-0407">Ion channel</keyword>
<keyword evidence="10 14" id="KW-0472">Membrane</keyword>
<feature type="coiled-coil region" evidence="13">
    <location>
        <begin position="162"/>
        <end position="196"/>
    </location>
</feature>
<feature type="transmembrane region" description="Helical" evidence="14">
    <location>
        <begin position="111"/>
        <end position="131"/>
    </location>
</feature>
<gene>
    <name evidence="16" type="ORF">C2G38_2122921</name>
</gene>
<evidence type="ECO:0000256" key="6">
    <source>
        <dbReference type="ARBA" id="ARBA00022882"/>
    </source>
</evidence>
<comment type="subcellular location">
    <subcellularLocation>
        <location evidence="1">Cell membrane</location>
        <topology evidence="1">Multi-pass membrane protein</topology>
    </subcellularLocation>
</comment>
<dbReference type="GO" id="GO:0030171">
    <property type="term" value="F:voltage-gated proton channel activity"/>
    <property type="evidence" value="ECO:0007669"/>
    <property type="project" value="InterPro"/>
</dbReference>
<keyword evidence="9" id="KW-0406">Ion transport</keyword>
<feature type="transmembrane region" description="Helical" evidence="14">
    <location>
        <begin position="41"/>
        <end position="65"/>
    </location>
</feature>
<keyword evidence="4" id="KW-1003">Cell membrane</keyword>
<name>A0A397U1E4_9GLOM</name>
<evidence type="ECO:0000256" key="7">
    <source>
        <dbReference type="ARBA" id="ARBA00022989"/>
    </source>
</evidence>
<evidence type="ECO:0000256" key="8">
    <source>
        <dbReference type="ARBA" id="ARBA00023054"/>
    </source>
</evidence>
<evidence type="ECO:0000256" key="10">
    <source>
        <dbReference type="ARBA" id="ARBA00023136"/>
    </source>
</evidence>
<evidence type="ECO:0000256" key="12">
    <source>
        <dbReference type="ARBA" id="ARBA00031989"/>
    </source>
</evidence>
<organism evidence="16 17">
    <name type="scientific">Gigaspora rosea</name>
    <dbReference type="NCBI Taxonomy" id="44941"/>
    <lineage>
        <taxon>Eukaryota</taxon>
        <taxon>Fungi</taxon>
        <taxon>Fungi incertae sedis</taxon>
        <taxon>Mucoromycota</taxon>
        <taxon>Glomeromycotina</taxon>
        <taxon>Glomeromycetes</taxon>
        <taxon>Diversisporales</taxon>
        <taxon>Gigasporaceae</taxon>
        <taxon>Gigaspora</taxon>
    </lineage>
</organism>
<evidence type="ECO:0000256" key="2">
    <source>
        <dbReference type="ARBA" id="ARBA00015897"/>
    </source>
</evidence>
<dbReference type="PANTHER" id="PTHR46480">
    <property type="entry name" value="F20B24.22"/>
    <property type="match status" value="1"/>
</dbReference>
<proteinExistence type="predicted"/>
<dbReference type="PANTHER" id="PTHR46480:SF1">
    <property type="entry name" value="VOLTAGE-GATED HYDROGEN CHANNEL 1"/>
    <property type="match status" value="1"/>
</dbReference>
<evidence type="ECO:0000256" key="5">
    <source>
        <dbReference type="ARBA" id="ARBA00022692"/>
    </source>
</evidence>
<dbReference type="AlphaFoldDB" id="A0A397U1E4"/>
<sequence>MNPNNLETEHLLPAEEEYRDEKGHELYDRLKKIFHSRQAHLFILFLVSADFLCVLTTIVISFLWPEMEREEHYIFEILSLIAFIIDCIFMVEIALHLFVFGLGYFFKDSNWFVHLFDATIVTTTFILELSLKGKQREVAGLLIIFRLWRLIKMLGVVAAGMGEYYDERSENLKKRADELEKELSIILNEVEKIADEDMWDENKRARVFRRVSVGGSRENISIGVVHE</sequence>
<dbReference type="STRING" id="44941.A0A397U1E4"/>
<evidence type="ECO:0000259" key="15">
    <source>
        <dbReference type="Pfam" id="PF00520"/>
    </source>
</evidence>
<dbReference type="InterPro" id="IPR005821">
    <property type="entry name" value="Ion_trans_dom"/>
</dbReference>
<evidence type="ECO:0000256" key="1">
    <source>
        <dbReference type="ARBA" id="ARBA00004651"/>
    </source>
</evidence>
<dbReference type="InterPro" id="IPR031846">
    <property type="entry name" value="Hvcn1"/>
</dbReference>
<keyword evidence="3" id="KW-0813">Transport</keyword>
<dbReference type="Proteomes" id="UP000266673">
    <property type="component" value="Unassembled WGS sequence"/>
</dbReference>
<keyword evidence="8 13" id="KW-0175">Coiled coil</keyword>
<evidence type="ECO:0000313" key="17">
    <source>
        <dbReference type="Proteomes" id="UP000266673"/>
    </source>
</evidence>
<evidence type="ECO:0000256" key="11">
    <source>
        <dbReference type="ARBA" id="ARBA00023303"/>
    </source>
</evidence>
<evidence type="ECO:0000256" key="3">
    <source>
        <dbReference type="ARBA" id="ARBA00022448"/>
    </source>
</evidence>
<dbReference type="GO" id="GO:0005886">
    <property type="term" value="C:plasma membrane"/>
    <property type="evidence" value="ECO:0007669"/>
    <property type="project" value="UniProtKB-SubCell"/>
</dbReference>
<evidence type="ECO:0000256" key="4">
    <source>
        <dbReference type="ARBA" id="ARBA00022475"/>
    </source>
</evidence>
<reference evidence="16 17" key="1">
    <citation type="submission" date="2018-06" db="EMBL/GenBank/DDBJ databases">
        <title>Comparative genomics reveals the genomic features of Rhizophagus irregularis, R. cerebriforme, R. diaphanum and Gigaspora rosea, and their symbiotic lifestyle signature.</title>
        <authorList>
            <person name="Morin E."/>
            <person name="San Clemente H."/>
            <person name="Chen E.C.H."/>
            <person name="De La Providencia I."/>
            <person name="Hainaut M."/>
            <person name="Kuo A."/>
            <person name="Kohler A."/>
            <person name="Murat C."/>
            <person name="Tang N."/>
            <person name="Roy S."/>
            <person name="Loubradou J."/>
            <person name="Henrissat B."/>
            <person name="Grigoriev I.V."/>
            <person name="Corradi N."/>
            <person name="Roux C."/>
            <person name="Martin F.M."/>
        </authorList>
    </citation>
    <scope>NUCLEOTIDE SEQUENCE [LARGE SCALE GENOMIC DNA]</scope>
    <source>
        <strain evidence="16 17">DAOM 194757</strain>
    </source>
</reference>
<dbReference type="InterPro" id="IPR027359">
    <property type="entry name" value="Volt_channel_dom_sf"/>
</dbReference>
<keyword evidence="17" id="KW-1185">Reference proteome</keyword>
<feature type="domain" description="Ion transport" evidence="15">
    <location>
        <begin position="41"/>
        <end position="156"/>
    </location>
</feature>
<protein>
    <recommendedName>
        <fullName evidence="2">Voltage-gated hydrogen channel 1</fullName>
    </recommendedName>
    <alternativeName>
        <fullName evidence="12">Hydrogen voltage-gated channel 1</fullName>
    </alternativeName>
</protein>
<dbReference type="OrthoDB" id="427456at2759"/>
<dbReference type="EMBL" id="QKWP01002396">
    <property type="protein sequence ID" value="RIB03481.1"/>
    <property type="molecule type" value="Genomic_DNA"/>
</dbReference>